<gene>
    <name evidence="1" type="ORF">SDC9_162885</name>
</gene>
<organism evidence="1">
    <name type="scientific">bioreactor metagenome</name>
    <dbReference type="NCBI Taxonomy" id="1076179"/>
    <lineage>
        <taxon>unclassified sequences</taxon>
        <taxon>metagenomes</taxon>
        <taxon>ecological metagenomes</taxon>
    </lineage>
</organism>
<evidence type="ECO:0000313" key="1">
    <source>
        <dbReference type="EMBL" id="MPN15551.1"/>
    </source>
</evidence>
<dbReference type="EMBL" id="VSSQ01062361">
    <property type="protein sequence ID" value="MPN15551.1"/>
    <property type="molecule type" value="Genomic_DNA"/>
</dbReference>
<comment type="caution">
    <text evidence="1">The sequence shown here is derived from an EMBL/GenBank/DDBJ whole genome shotgun (WGS) entry which is preliminary data.</text>
</comment>
<name>A0A645FMD5_9ZZZZ</name>
<sequence length="93" mass="10427">MEYRFGFFINGSHLNHSFEAIDFEHDARVGINANIICRIGINHRAGTDHCQEKHGSNRRGKPSVLPKAMFLDHDHVADAVVFVFAPNKDAILA</sequence>
<protein>
    <submittedName>
        <fullName evidence="1">Uncharacterized protein</fullName>
    </submittedName>
</protein>
<accession>A0A645FMD5</accession>
<dbReference type="AlphaFoldDB" id="A0A645FMD5"/>
<proteinExistence type="predicted"/>
<reference evidence="1" key="1">
    <citation type="submission" date="2019-08" db="EMBL/GenBank/DDBJ databases">
        <authorList>
            <person name="Kucharzyk K."/>
            <person name="Murdoch R.W."/>
            <person name="Higgins S."/>
            <person name="Loffler F."/>
        </authorList>
    </citation>
    <scope>NUCLEOTIDE SEQUENCE</scope>
</reference>